<feature type="region of interest" description="Disordered" evidence="3">
    <location>
        <begin position="231"/>
        <end position="275"/>
    </location>
</feature>
<feature type="domain" description="FCP1 homology" evidence="4">
    <location>
        <begin position="292"/>
        <end position="434"/>
    </location>
</feature>
<dbReference type="InterPro" id="IPR050365">
    <property type="entry name" value="TIM50"/>
</dbReference>
<comment type="function">
    <text evidence="1">Essential component of the TIM23 complex, a complex that mediates the translocation of transit peptide-containing proteins across the mitochondrial inner membrane.</text>
</comment>
<keyword evidence="1" id="KW-0813">Transport</keyword>
<feature type="compositionally biased region" description="Low complexity" evidence="3">
    <location>
        <begin position="231"/>
        <end position="255"/>
    </location>
</feature>
<comment type="subunit">
    <text evidence="1">Component of the TIM23 complex.</text>
</comment>
<feature type="coiled-coil region" evidence="2">
    <location>
        <begin position="101"/>
        <end position="189"/>
    </location>
</feature>
<dbReference type="SMART" id="SM00577">
    <property type="entry name" value="CPDc"/>
    <property type="match status" value="1"/>
</dbReference>
<keyword evidence="6" id="KW-1185">Reference proteome</keyword>
<protein>
    <recommendedName>
        <fullName evidence="1">Mitochondrial import inner membrane translocase subunit TIM50</fullName>
    </recommendedName>
</protein>
<keyword evidence="1" id="KW-0811">Translocation</keyword>
<dbReference type="SUPFAM" id="SSF56784">
    <property type="entry name" value="HAD-like"/>
    <property type="match status" value="1"/>
</dbReference>
<keyword evidence="1" id="KW-0496">Mitochondrion</keyword>
<evidence type="ECO:0000256" key="1">
    <source>
        <dbReference type="RuleBase" id="RU365079"/>
    </source>
</evidence>
<dbReference type="Proteomes" id="UP000054937">
    <property type="component" value="Unassembled WGS sequence"/>
</dbReference>
<dbReference type="Gene3D" id="3.40.50.1000">
    <property type="entry name" value="HAD superfamily/HAD-like"/>
    <property type="match status" value="1"/>
</dbReference>
<name>A0A0V0QGS1_PSEPJ</name>
<dbReference type="InterPro" id="IPR023214">
    <property type="entry name" value="HAD_sf"/>
</dbReference>
<evidence type="ECO:0000256" key="3">
    <source>
        <dbReference type="SAM" id="MobiDB-lite"/>
    </source>
</evidence>
<organism evidence="5 6">
    <name type="scientific">Pseudocohnilembus persalinus</name>
    <name type="common">Ciliate</name>
    <dbReference type="NCBI Taxonomy" id="266149"/>
    <lineage>
        <taxon>Eukaryota</taxon>
        <taxon>Sar</taxon>
        <taxon>Alveolata</taxon>
        <taxon>Ciliophora</taxon>
        <taxon>Intramacronucleata</taxon>
        <taxon>Oligohymenophorea</taxon>
        <taxon>Scuticociliatia</taxon>
        <taxon>Philasterida</taxon>
        <taxon>Pseudocohnilembidae</taxon>
        <taxon>Pseudocohnilembus</taxon>
    </lineage>
</organism>
<proteinExistence type="inferred from homology"/>
<dbReference type="OrthoDB" id="277011at2759"/>
<evidence type="ECO:0000259" key="4">
    <source>
        <dbReference type="PROSITE" id="PS50969"/>
    </source>
</evidence>
<keyword evidence="2" id="KW-0175">Coiled coil</keyword>
<comment type="caution">
    <text evidence="5">The sequence shown here is derived from an EMBL/GenBank/DDBJ whole genome shotgun (WGS) entry which is preliminary data.</text>
</comment>
<dbReference type="AlphaFoldDB" id="A0A0V0QGS1"/>
<dbReference type="PANTHER" id="PTHR12210">
    <property type="entry name" value="DULLARD PROTEIN PHOSPHATASE"/>
    <property type="match status" value="1"/>
</dbReference>
<dbReference type="OMA" id="FRTTNII"/>
<comment type="subcellular location">
    <subcellularLocation>
        <location evidence="1">Mitochondrion inner membrane</location>
        <topology evidence="1">Single-pass membrane protein</topology>
    </subcellularLocation>
</comment>
<dbReference type="Pfam" id="PF03031">
    <property type="entry name" value="NIF"/>
    <property type="match status" value="1"/>
</dbReference>
<comment type="similarity">
    <text evidence="1">Belongs to the TIM50 family.</text>
</comment>
<dbReference type="GO" id="GO:0005744">
    <property type="term" value="C:TIM23 mitochondrial import inner membrane translocase complex"/>
    <property type="evidence" value="ECO:0007669"/>
    <property type="project" value="UniProtKB-UniRule"/>
</dbReference>
<sequence length="475" mass="55863">MEKLVGGKESKKAVEKMIIYERLVMFIFLYEIIQNHSDLCDLESENQIQSEAYFKIGDNLNNIYNALNYASQSNLLFMDYLGEQFEKETELNHKKGEISDRNNLYLLMNQKIEELKKLKEQREEIVIKLDESQISDLENNKANNKIQKIQEKQELKRPLSSSDLNQANLQDTQNFLNQLNQQQQQQKHQQQQQHLEQQQMVNVLNNADIQIPSEHVQEQLKQQQQQQKQEQEQQLQQQNQNDQQLQQLQEKQVSQKQEKMSEQEEQENLKQQEEGIVGSAKAPYLQALKKEEEEQTYTLVLDLDETLVHYEELEEGGQFLVRPYAETFLEELGKKYELVIFTAALKDYADFILDIIDQKKQIKYKLYRQHTVPNGQSYVKDLSKLGRDMSKIIIIDNLAENFALQPANGIAILSWFGDADDKALYDLCPLLKQIVDRKFRDVRSALKQFRNQMMQRIMAGDENPQQNLDLDPNLE</sequence>
<evidence type="ECO:0000256" key="2">
    <source>
        <dbReference type="SAM" id="Coils"/>
    </source>
</evidence>
<dbReference type="PROSITE" id="PS50969">
    <property type="entry name" value="FCP1"/>
    <property type="match status" value="1"/>
</dbReference>
<keyword evidence="1" id="KW-0809">Transit peptide</keyword>
<dbReference type="FunFam" id="3.40.50.1000:FF:000184">
    <property type="entry name" value="Uncharacterized protein"/>
    <property type="match status" value="1"/>
</dbReference>
<dbReference type="InParanoid" id="A0A0V0QGS1"/>
<dbReference type="CDD" id="cd07521">
    <property type="entry name" value="HAD_FCP1-like"/>
    <property type="match status" value="1"/>
</dbReference>
<dbReference type="GO" id="GO:0015031">
    <property type="term" value="P:protein transport"/>
    <property type="evidence" value="ECO:0007669"/>
    <property type="project" value="UniProtKB-KW"/>
</dbReference>
<evidence type="ECO:0000313" key="6">
    <source>
        <dbReference type="Proteomes" id="UP000054937"/>
    </source>
</evidence>
<gene>
    <name evidence="5" type="ORF">PPERSA_01392</name>
</gene>
<dbReference type="InterPro" id="IPR004274">
    <property type="entry name" value="FCP1_dom"/>
</dbReference>
<reference evidence="5 6" key="1">
    <citation type="journal article" date="2015" name="Sci. Rep.">
        <title>Genome of the facultative scuticociliatosis pathogen Pseudocohnilembus persalinus provides insight into its virulence through horizontal gene transfer.</title>
        <authorList>
            <person name="Xiong J."/>
            <person name="Wang G."/>
            <person name="Cheng J."/>
            <person name="Tian M."/>
            <person name="Pan X."/>
            <person name="Warren A."/>
            <person name="Jiang C."/>
            <person name="Yuan D."/>
            <person name="Miao W."/>
        </authorList>
    </citation>
    <scope>NUCLEOTIDE SEQUENCE [LARGE SCALE GENOMIC DNA]</scope>
    <source>
        <strain evidence="5">36N120E</strain>
    </source>
</reference>
<feature type="compositionally biased region" description="Basic and acidic residues" evidence="3">
    <location>
        <begin position="256"/>
        <end position="273"/>
    </location>
</feature>
<dbReference type="InterPro" id="IPR036412">
    <property type="entry name" value="HAD-like_sf"/>
</dbReference>
<keyword evidence="1" id="KW-0653">Protein transport</keyword>
<dbReference type="EMBL" id="LDAU01000170">
    <property type="protein sequence ID" value="KRX01489.1"/>
    <property type="molecule type" value="Genomic_DNA"/>
</dbReference>
<accession>A0A0V0QGS1</accession>
<evidence type="ECO:0000313" key="5">
    <source>
        <dbReference type="EMBL" id="KRX01489.1"/>
    </source>
</evidence>